<dbReference type="OrthoDB" id="18526at2"/>
<gene>
    <name evidence="3" type="ORF">SAMN05421881_105116</name>
</gene>
<dbReference type="PANTHER" id="PTHR13847">
    <property type="entry name" value="SARCOSINE DEHYDROGENASE-RELATED"/>
    <property type="match status" value="1"/>
</dbReference>
<accession>A0A1H3LP03</accession>
<dbReference type="STRING" id="44576.SAMN05421881_105116"/>
<sequence length="364" mass="40331">MKDDFIIIGAGIIGLSMATRLLEEGASVSLLERTSVGSEASWAGGGILSPLCPWNYPETVTRLAMYSMARYPEWVSALSTATGIDPEYHVCGLLVLPPYDLATATHWCSAHSVPFMLQPTQQALLLAQVAQVRNPWLLQALHKRVKQLNGTILEHCEVEQLRVANRCVTTLRTSQGRLSASRYILTAGAWSRQVLGEFALKLRIKPIRGQMLLYKFPTPPIQSIVLQKDLYLIPRRDGHVLIGSTTEDVGFNKQTTLAAKEKLLAWARNLLPDLDTMPLLKHWSGLRPAADNNVPSIGAHPHLSNLFINSSHFRYGVTMAPGSTEILLNEILGRAQPFSTLPYQQGWNTHDETFTSENQSQSNS</sequence>
<dbReference type="EMBL" id="FNOY01000051">
    <property type="protein sequence ID" value="SDY66050.1"/>
    <property type="molecule type" value="Genomic_DNA"/>
</dbReference>
<keyword evidence="4" id="KW-1185">Reference proteome</keyword>
<dbReference type="RefSeq" id="WP_090415057.1">
    <property type="nucleotide sequence ID" value="NZ_FNOY01000051.1"/>
</dbReference>
<organism evidence="3 4">
    <name type="scientific">Nitrosomonas halophila</name>
    <dbReference type="NCBI Taxonomy" id="44576"/>
    <lineage>
        <taxon>Bacteria</taxon>
        <taxon>Pseudomonadati</taxon>
        <taxon>Pseudomonadota</taxon>
        <taxon>Betaproteobacteria</taxon>
        <taxon>Nitrosomonadales</taxon>
        <taxon>Nitrosomonadaceae</taxon>
        <taxon>Nitrosomonas</taxon>
    </lineage>
</organism>
<dbReference type="PANTHER" id="PTHR13847:SF289">
    <property type="entry name" value="GLYCINE OXIDASE"/>
    <property type="match status" value="1"/>
</dbReference>
<dbReference type="Proteomes" id="UP000198640">
    <property type="component" value="Unassembled WGS sequence"/>
</dbReference>
<keyword evidence="1" id="KW-0560">Oxidoreductase</keyword>
<reference evidence="3 4" key="1">
    <citation type="submission" date="2016-10" db="EMBL/GenBank/DDBJ databases">
        <authorList>
            <person name="de Groot N.N."/>
        </authorList>
    </citation>
    <scope>NUCLEOTIDE SEQUENCE [LARGE SCALE GENOMIC DNA]</scope>
    <source>
        <strain evidence="3 4">Nm1</strain>
    </source>
</reference>
<dbReference type="GO" id="GO:0016491">
    <property type="term" value="F:oxidoreductase activity"/>
    <property type="evidence" value="ECO:0007669"/>
    <property type="project" value="UniProtKB-KW"/>
</dbReference>
<name>A0A1H3LP03_9PROT</name>
<feature type="domain" description="FAD dependent oxidoreductase" evidence="2">
    <location>
        <begin position="4"/>
        <end position="326"/>
    </location>
</feature>
<evidence type="ECO:0000256" key="1">
    <source>
        <dbReference type="ARBA" id="ARBA00023002"/>
    </source>
</evidence>
<dbReference type="InterPro" id="IPR036188">
    <property type="entry name" value="FAD/NAD-bd_sf"/>
</dbReference>
<dbReference type="Gene3D" id="3.50.50.60">
    <property type="entry name" value="FAD/NAD(P)-binding domain"/>
    <property type="match status" value="1"/>
</dbReference>
<dbReference type="GO" id="GO:0005737">
    <property type="term" value="C:cytoplasm"/>
    <property type="evidence" value="ECO:0007669"/>
    <property type="project" value="TreeGrafter"/>
</dbReference>
<protein>
    <submittedName>
        <fullName evidence="3">Glycine oxidase</fullName>
    </submittedName>
</protein>
<dbReference type="Gene3D" id="3.30.9.10">
    <property type="entry name" value="D-Amino Acid Oxidase, subunit A, domain 2"/>
    <property type="match status" value="1"/>
</dbReference>
<dbReference type="InterPro" id="IPR006076">
    <property type="entry name" value="FAD-dep_OxRdtase"/>
</dbReference>
<evidence type="ECO:0000313" key="4">
    <source>
        <dbReference type="Proteomes" id="UP000198640"/>
    </source>
</evidence>
<dbReference type="AlphaFoldDB" id="A0A1H3LP03"/>
<dbReference type="SUPFAM" id="SSF51905">
    <property type="entry name" value="FAD/NAD(P)-binding domain"/>
    <property type="match status" value="1"/>
</dbReference>
<evidence type="ECO:0000313" key="3">
    <source>
        <dbReference type="EMBL" id="SDY66050.1"/>
    </source>
</evidence>
<evidence type="ECO:0000259" key="2">
    <source>
        <dbReference type="Pfam" id="PF01266"/>
    </source>
</evidence>
<dbReference type="SUPFAM" id="SSF54373">
    <property type="entry name" value="FAD-linked reductases, C-terminal domain"/>
    <property type="match status" value="1"/>
</dbReference>
<proteinExistence type="predicted"/>
<dbReference type="Pfam" id="PF01266">
    <property type="entry name" value="DAO"/>
    <property type="match status" value="1"/>
</dbReference>